<dbReference type="Proteomes" id="UP000078561">
    <property type="component" value="Unassembled WGS sequence"/>
</dbReference>
<dbReference type="InParanoid" id="A0A168R3B8"/>
<dbReference type="AlphaFoldDB" id="A0A168R3B8"/>
<sequence>MVTESKIKKVSAIPNQTTCPSSPAAREAISVAIPSDQLRKKGAMMQKANVSHGKPKMDMMVRRRNVTQRSSFQAAV</sequence>
<evidence type="ECO:0000313" key="2">
    <source>
        <dbReference type="EMBL" id="SAM06028.1"/>
    </source>
</evidence>
<name>A0A168R3B8_ABSGL</name>
<gene>
    <name evidence="2" type="primary">ABSGL_11904.1 scaffold 12357</name>
</gene>
<reference evidence="2" key="1">
    <citation type="submission" date="2016-04" db="EMBL/GenBank/DDBJ databases">
        <authorList>
            <person name="Evans L.H."/>
            <person name="Alamgir A."/>
            <person name="Owens N."/>
            <person name="Weber N.D."/>
            <person name="Virtaneva K."/>
            <person name="Barbian K."/>
            <person name="Babar A."/>
            <person name="Rosenke K."/>
        </authorList>
    </citation>
    <scope>NUCLEOTIDE SEQUENCE [LARGE SCALE GENOMIC DNA]</scope>
    <source>
        <strain evidence="2">CBS 101.48</strain>
    </source>
</reference>
<evidence type="ECO:0000256" key="1">
    <source>
        <dbReference type="SAM" id="MobiDB-lite"/>
    </source>
</evidence>
<protein>
    <submittedName>
        <fullName evidence="2">Uncharacterized protein</fullName>
    </submittedName>
</protein>
<feature type="region of interest" description="Disordered" evidence="1">
    <location>
        <begin position="1"/>
        <end position="25"/>
    </location>
</feature>
<evidence type="ECO:0000313" key="3">
    <source>
        <dbReference type="Proteomes" id="UP000078561"/>
    </source>
</evidence>
<organism evidence="2">
    <name type="scientific">Absidia glauca</name>
    <name type="common">Pin mould</name>
    <dbReference type="NCBI Taxonomy" id="4829"/>
    <lineage>
        <taxon>Eukaryota</taxon>
        <taxon>Fungi</taxon>
        <taxon>Fungi incertae sedis</taxon>
        <taxon>Mucoromycota</taxon>
        <taxon>Mucoromycotina</taxon>
        <taxon>Mucoromycetes</taxon>
        <taxon>Mucorales</taxon>
        <taxon>Cunninghamellaceae</taxon>
        <taxon>Absidia</taxon>
    </lineage>
</organism>
<keyword evidence="3" id="KW-1185">Reference proteome</keyword>
<dbReference type="EMBL" id="LT554489">
    <property type="protein sequence ID" value="SAM06028.1"/>
    <property type="molecule type" value="Genomic_DNA"/>
</dbReference>
<proteinExistence type="predicted"/>
<accession>A0A168R3B8</accession>